<reference evidence="2 3" key="1">
    <citation type="submission" date="2018-06" db="EMBL/GenBank/DDBJ databases">
        <title>A transcriptomic atlas of mushroom development highlights an independent origin of complex multicellularity.</title>
        <authorList>
            <consortium name="DOE Joint Genome Institute"/>
            <person name="Krizsan K."/>
            <person name="Almasi E."/>
            <person name="Merenyi Z."/>
            <person name="Sahu N."/>
            <person name="Viragh M."/>
            <person name="Koszo T."/>
            <person name="Mondo S."/>
            <person name="Kiss B."/>
            <person name="Balint B."/>
            <person name="Kues U."/>
            <person name="Barry K."/>
            <person name="Hegedus J.C."/>
            <person name="Henrissat B."/>
            <person name="Johnson J."/>
            <person name="Lipzen A."/>
            <person name="Ohm R."/>
            <person name="Nagy I."/>
            <person name="Pangilinan J."/>
            <person name="Yan J."/>
            <person name="Xiong Y."/>
            <person name="Grigoriev I.V."/>
            <person name="Hibbett D.S."/>
            <person name="Nagy L.G."/>
        </authorList>
    </citation>
    <scope>NUCLEOTIDE SEQUENCE [LARGE SCALE GENOMIC DNA]</scope>
    <source>
        <strain evidence="2 3">SZMC22713</strain>
    </source>
</reference>
<dbReference type="Pfam" id="PF14214">
    <property type="entry name" value="Helitron_like_N"/>
    <property type="match status" value="1"/>
</dbReference>
<dbReference type="EMBL" id="ML170541">
    <property type="protein sequence ID" value="TDL13584.1"/>
    <property type="molecule type" value="Genomic_DNA"/>
</dbReference>
<feature type="domain" description="Helitron helicase-like" evidence="1">
    <location>
        <begin position="2"/>
        <end position="44"/>
    </location>
</feature>
<name>A0A4Y7PE01_9AGAM</name>
<keyword evidence="3" id="KW-1185">Reference proteome</keyword>
<accession>A0A4Y7PE01</accession>
<dbReference type="OrthoDB" id="3229882at2759"/>
<dbReference type="AlphaFoldDB" id="A0A4Y7PE01"/>
<dbReference type="Proteomes" id="UP000294933">
    <property type="component" value="Unassembled WGS sequence"/>
</dbReference>
<proteinExistence type="predicted"/>
<evidence type="ECO:0000259" key="1">
    <source>
        <dbReference type="Pfam" id="PF14214"/>
    </source>
</evidence>
<evidence type="ECO:0000313" key="3">
    <source>
        <dbReference type="Proteomes" id="UP000294933"/>
    </source>
</evidence>
<sequence>MVKLFIEHILGVGSNHRGLWGNTKAYYGTVEQQGRLTLHLHLLLWIENSLSPQIIRDRIADGDSTFQRKITEYLESLQCGQFIQGSMETVQKIVELESNKSSYVNPVDILPVSPPPKCTQKECESNECSQCKNTFTWWEKFKQTVDELLLKLNVHRCRPTSCYKGNRTSCKSRFPRDIVEQSVFDLETGGITLKHGEAQLNTFTYLLTYLLRCNTDVTSLLSGTAIKAVISYVTDYITKSPLKTHSIFDTVRSIFDK</sequence>
<organism evidence="2 3">
    <name type="scientific">Rickenella mellea</name>
    <dbReference type="NCBI Taxonomy" id="50990"/>
    <lineage>
        <taxon>Eukaryota</taxon>
        <taxon>Fungi</taxon>
        <taxon>Dikarya</taxon>
        <taxon>Basidiomycota</taxon>
        <taxon>Agaricomycotina</taxon>
        <taxon>Agaricomycetes</taxon>
        <taxon>Hymenochaetales</taxon>
        <taxon>Rickenellaceae</taxon>
        <taxon>Rickenella</taxon>
    </lineage>
</organism>
<feature type="non-terminal residue" evidence="2">
    <location>
        <position position="257"/>
    </location>
</feature>
<evidence type="ECO:0000313" key="2">
    <source>
        <dbReference type="EMBL" id="TDL13584.1"/>
    </source>
</evidence>
<gene>
    <name evidence="2" type="ORF">BD410DRAFT_735174</name>
</gene>
<dbReference type="InterPro" id="IPR025476">
    <property type="entry name" value="Helitron_helicase-like"/>
</dbReference>
<protein>
    <recommendedName>
        <fullName evidence="1">Helitron helicase-like domain-containing protein</fullName>
    </recommendedName>
</protein>
<dbReference type="VEuPathDB" id="FungiDB:BD410DRAFT_735174"/>
<dbReference type="STRING" id="50990.A0A4Y7PE01"/>